<protein>
    <submittedName>
        <fullName evidence="2">Uncharacterized protein</fullName>
    </submittedName>
</protein>
<gene>
    <name evidence="2" type="ORF">RHSIM_Rhsim05G0124300</name>
</gene>
<evidence type="ECO:0000256" key="1">
    <source>
        <dbReference type="SAM" id="MobiDB-lite"/>
    </source>
</evidence>
<organism evidence="2 3">
    <name type="scientific">Rhododendron simsii</name>
    <name type="common">Sims's rhododendron</name>
    <dbReference type="NCBI Taxonomy" id="118357"/>
    <lineage>
        <taxon>Eukaryota</taxon>
        <taxon>Viridiplantae</taxon>
        <taxon>Streptophyta</taxon>
        <taxon>Embryophyta</taxon>
        <taxon>Tracheophyta</taxon>
        <taxon>Spermatophyta</taxon>
        <taxon>Magnoliopsida</taxon>
        <taxon>eudicotyledons</taxon>
        <taxon>Gunneridae</taxon>
        <taxon>Pentapetalae</taxon>
        <taxon>asterids</taxon>
        <taxon>Ericales</taxon>
        <taxon>Ericaceae</taxon>
        <taxon>Ericoideae</taxon>
        <taxon>Rhodoreae</taxon>
        <taxon>Rhododendron</taxon>
    </lineage>
</organism>
<accession>A0A834LLH6</accession>
<proteinExistence type="predicted"/>
<comment type="caution">
    <text evidence="2">The sequence shown here is derived from an EMBL/GenBank/DDBJ whole genome shotgun (WGS) entry which is preliminary data.</text>
</comment>
<dbReference type="EMBL" id="WJXA01000005">
    <property type="protein sequence ID" value="KAF7143917.1"/>
    <property type="molecule type" value="Genomic_DNA"/>
</dbReference>
<name>A0A834LLH6_RHOSS</name>
<keyword evidence="3" id="KW-1185">Reference proteome</keyword>
<sequence>MPAKAYLRWQRVLPTQVPASAHCRRCYVGNDICQHEHLLSAKSTRFGNTLCIGEISVQSLALNVDDAPKNHIIGVAASASPVSVSVVADEAVERIPTIVDNKQAGIDGAASLKPDSRAEPITLPTDEEFSDGLNQELILQVSPPKKKGRGRSKGVQKPVQAVVKGSVGPPSKGRGDKASSS</sequence>
<dbReference type="OrthoDB" id="10583781at2759"/>
<evidence type="ECO:0000313" key="2">
    <source>
        <dbReference type="EMBL" id="KAF7143917.1"/>
    </source>
</evidence>
<evidence type="ECO:0000313" key="3">
    <source>
        <dbReference type="Proteomes" id="UP000626092"/>
    </source>
</evidence>
<feature type="compositionally biased region" description="Basic residues" evidence="1">
    <location>
        <begin position="144"/>
        <end position="154"/>
    </location>
</feature>
<dbReference type="AlphaFoldDB" id="A0A834LLH6"/>
<reference evidence="2" key="1">
    <citation type="submission" date="2019-11" db="EMBL/GenBank/DDBJ databases">
        <authorList>
            <person name="Liu Y."/>
            <person name="Hou J."/>
            <person name="Li T.-Q."/>
            <person name="Guan C.-H."/>
            <person name="Wu X."/>
            <person name="Wu H.-Z."/>
            <person name="Ling F."/>
            <person name="Zhang R."/>
            <person name="Shi X.-G."/>
            <person name="Ren J.-P."/>
            <person name="Chen E.-F."/>
            <person name="Sun J.-M."/>
        </authorList>
    </citation>
    <scope>NUCLEOTIDE SEQUENCE</scope>
    <source>
        <strain evidence="2">Adult_tree_wgs_1</strain>
        <tissue evidence="2">Leaves</tissue>
    </source>
</reference>
<dbReference type="Proteomes" id="UP000626092">
    <property type="component" value="Unassembled WGS sequence"/>
</dbReference>
<feature type="region of interest" description="Disordered" evidence="1">
    <location>
        <begin position="109"/>
        <end position="181"/>
    </location>
</feature>